<dbReference type="Gene3D" id="2.40.70.10">
    <property type="entry name" value="Acid Proteases"/>
    <property type="match status" value="1"/>
</dbReference>
<evidence type="ECO:0000313" key="3">
    <source>
        <dbReference type="Proteomes" id="UP000053424"/>
    </source>
</evidence>
<sequence>MKRLPPSPCKVCGSKNHWDKECPDWDVYSKMNKRTANLAITPEDVTEEEATYAMAYSVLLDAKIKDLVLQNNDRENASLPSGFHKAASHALYEASKLGAEGCKTGEEIVRNRATVEEVEDEEEIEACRKPKASFGVLLEDVVVEEPPLEVPVDRDKPSDEQERVPPQPSDKQERFPPPNRDKIRIPRSRNTIPGRSAVGVSVVSMKGKVGSLRNDLTDLRLDSGADITLISEEFLATLRDKPTIRKGMKMKLWQLTDKDCELKGFVRVAILVETKEGPLIEMEAEAYVVPNMTVPILLGEDFQTSYEMTVSCSVTDGTTVSLSRSPYSIAAKAKRKARKLQQEAEEHVIRAAKDYRIKSQECKRVEVRGNFGSDEEWFIERNILAETNDHSLVIPNVLISSTNPEIPISNTSTHPRYIRKGDVL</sequence>
<feature type="non-terminal residue" evidence="2">
    <location>
        <position position="424"/>
    </location>
</feature>
<dbReference type="OrthoDB" id="3068303at2759"/>
<gene>
    <name evidence="2" type="ORF">M413DRAFT_38213</name>
</gene>
<feature type="region of interest" description="Disordered" evidence="1">
    <location>
        <begin position="146"/>
        <end position="193"/>
    </location>
</feature>
<dbReference type="STRING" id="686832.A0A0C3BCS9"/>
<dbReference type="HOGENOM" id="CLU_028427_0_0_1"/>
<feature type="compositionally biased region" description="Basic and acidic residues" evidence="1">
    <location>
        <begin position="151"/>
        <end position="163"/>
    </location>
</feature>
<dbReference type="AlphaFoldDB" id="A0A0C3BCS9"/>
<dbReference type="InterPro" id="IPR021109">
    <property type="entry name" value="Peptidase_aspartic_dom_sf"/>
</dbReference>
<reference evidence="3" key="2">
    <citation type="submission" date="2015-01" db="EMBL/GenBank/DDBJ databases">
        <title>Evolutionary Origins and Diversification of the Mycorrhizal Mutualists.</title>
        <authorList>
            <consortium name="DOE Joint Genome Institute"/>
            <consortium name="Mycorrhizal Genomics Consortium"/>
            <person name="Kohler A."/>
            <person name="Kuo A."/>
            <person name="Nagy L.G."/>
            <person name="Floudas D."/>
            <person name="Copeland A."/>
            <person name="Barry K.W."/>
            <person name="Cichocki N."/>
            <person name="Veneault-Fourrey C."/>
            <person name="LaButti K."/>
            <person name="Lindquist E.A."/>
            <person name="Lipzen A."/>
            <person name="Lundell T."/>
            <person name="Morin E."/>
            <person name="Murat C."/>
            <person name="Riley R."/>
            <person name="Ohm R."/>
            <person name="Sun H."/>
            <person name="Tunlid A."/>
            <person name="Henrissat B."/>
            <person name="Grigoriev I.V."/>
            <person name="Hibbett D.S."/>
            <person name="Martin F."/>
        </authorList>
    </citation>
    <scope>NUCLEOTIDE SEQUENCE [LARGE SCALE GENOMIC DNA]</scope>
    <source>
        <strain evidence="3">h7</strain>
    </source>
</reference>
<feature type="compositionally biased region" description="Basic and acidic residues" evidence="1">
    <location>
        <begin position="170"/>
        <end position="184"/>
    </location>
</feature>
<proteinExistence type="predicted"/>
<dbReference type="Proteomes" id="UP000053424">
    <property type="component" value="Unassembled WGS sequence"/>
</dbReference>
<reference evidence="2 3" key="1">
    <citation type="submission" date="2014-04" db="EMBL/GenBank/DDBJ databases">
        <authorList>
            <consortium name="DOE Joint Genome Institute"/>
            <person name="Kuo A."/>
            <person name="Gay G."/>
            <person name="Dore J."/>
            <person name="Kohler A."/>
            <person name="Nagy L.G."/>
            <person name="Floudas D."/>
            <person name="Copeland A."/>
            <person name="Barry K.W."/>
            <person name="Cichocki N."/>
            <person name="Veneault-Fourrey C."/>
            <person name="LaButti K."/>
            <person name="Lindquist E.A."/>
            <person name="Lipzen A."/>
            <person name="Lundell T."/>
            <person name="Morin E."/>
            <person name="Murat C."/>
            <person name="Sun H."/>
            <person name="Tunlid A."/>
            <person name="Henrissat B."/>
            <person name="Grigoriev I.V."/>
            <person name="Hibbett D.S."/>
            <person name="Martin F."/>
            <person name="Nordberg H.P."/>
            <person name="Cantor M.N."/>
            <person name="Hua S.X."/>
        </authorList>
    </citation>
    <scope>NUCLEOTIDE SEQUENCE [LARGE SCALE GENOMIC DNA]</scope>
    <source>
        <strain evidence="3">h7</strain>
    </source>
</reference>
<evidence type="ECO:0000256" key="1">
    <source>
        <dbReference type="SAM" id="MobiDB-lite"/>
    </source>
</evidence>
<keyword evidence="3" id="KW-1185">Reference proteome</keyword>
<evidence type="ECO:0000313" key="2">
    <source>
        <dbReference type="EMBL" id="KIM34615.1"/>
    </source>
</evidence>
<dbReference type="EMBL" id="KN831908">
    <property type="protein sequence ID" value="KIM34615.1"/>
    <property type="molecule type" value="Genomic_DNA"/>
</dbReference>
<evidence type="ECO:0008006" key="4">
    <source>
        <dbReference type="Google" id="ProtNLM"/>
    </source>
</evidence>
<protein>
    <recommendedName>
        <fullName evidence="4">Peptidase A2 domain-containing protein</fullName>
    </recommendedName>
</protein>
<organism evidence="2 3">
    <name type="scientific">Hebeloma cylindrosporum</name>
    <dbReference type="NCBI Taxonomy" id="76867"/>
    <lineage>
        <taxon>Eukaryota</taxon>
        <taxon>Fungi</taxon>
        <taxon>Dikarya</taxon>
        <taxon>Basidiomycota</taxon>
        <taxon>Agaricomycotina</taxon>
        <taxon>Agaricomycetes</taxon>
        <taxon>Agaricomycetidae</taxon>
        <taxon>Agaricales</taxon>
        <taxon>Agaricineae</taxon>
        <taxon>Hymenogastraceae</taxon>
        <taxon>Hebeloma</taxon>
    </lineage>
</organism>
<name>A0A0C3BCS9_HEBCY</name>
<dbReference type="CDD" id="cd00303">
    <property type="entry name" value="retropepsin_like"/>
    <property type="match status" value="1"/>
</dbReference>
<accession>A0A0C3BCS9</accession>